<sequence length="249" mass="27923">MPHYSTDTVCDITGILPATLKNWRRAGLISSPLSEKGYSNGQLTRIFSVLEMTDSGDTLAEVYQRLHSASYAVRSGWECRQEELTQQLYDASDDRLQRRLRQVGNDYSSEAFVNDYLRPLNLWLRADISSGATARQARFHAAVVHHAQCAMSAALRRKSVPLFLEAVSVNDATEIWMESIRLIGQGFRVEVASEVIGVPATAVRRHAHHLMWCGAGISQLMQWNYRHKVREGIPALLCGPDQTLQRAVA</sequence>
<feature type="domain" description="Transcriptional regulator MlrA-like C-terminal" evidence="2">
    <location>
        <begin position="168"/>
        <end position="227"/>
    </location>
</feature>
<dbReference type="SUPFAM" id="SSF46955">
    <property type="entry name" value="Putative DNA-binding domain"/>
    <property type="match status" value="1"/>
</dbReference>
<evidence type="ECO:0000259" key="3">
    <source>
        <dbReference type="Pfam" id="PF22270"/>
    </source>
</evidence>
<dbReference type="Proteomes" id="UP001288620">
    <property type="component" value="Unassembled WGS sequence"/>
</dbReference>
<dbReference type="EMBL" id="JAOBTT010000002">
    <property type="protein sequence ID" value="MDZ7280090.1"/>
    <property type="molecule type" value="Genomic_DNA"/>
</dbReference>
<dbReference type="InterPro" id="IPR053988">
    <property type="entry name" value="MlrA-like_helical"/>
</dbReference>
<dbReference type="Gene3D" id="1.10.1660.10">
    <property type="match status" value="1"/>
</dbReference>
<proteinExistence type="predicted"/>
<evidence type="ECO:0000313" key="4">
    <source>
        <dbReference type="EMBL" id="MDZ7280090.1"/>
    </source>
</evidence>
<comment type="caution">
    <text evidence="4">The sequence shown here is derived from an EMBL/GenBank/DDBJ whole genome shotgun (WGS) entry which is preliminary data.</text>
</comment>
<dbReference type="RefSeq" id="WP_322543983.1">
    <property type="nucleotide sequence ID" value="NZ_JAOBTT010000002.1"/>
</dbReference>
<dbReference type="InterPro" id="IPR000551">
    <property type="entry name" value="MerR-type_HTH_dom"/>
</dbReference>
<dbReference type="InterPro" id="IPR009061">
    <property type="entry name" value="DNA-bd_dom_put_sf"/>
</dbReference>
<evidence type="ECO:0000313" key="5">
    <source>
        <dbReference type="Proteomes" id="UP001288620"/>
    </source>
</evidence>
<dbReference type="Pfam" id="PF22270">
    <property type="entry name" value="MlrA_helical"/>
    <property type="match status" value="1"/>
</dbReference>
<dbReference type="Pfam" id="PF22267">
    <property type="entry name" value="MlrA_C"/>
    <property type="match status" value="1"/>
</dbReference>
<keyword evidence="5" id="KW-1185">Reference proteome</keyword>
<gene>
    <name evidence="4" type="ORF">N4G40_17705</name>
</gene>
<name>A0ABU5LK62_9GAMM</name>
<protein>
    <submittedName>
        <fullName evidence="4">MerR family transcriptional regulator</fullName>
    </submittedName>
</protein>
<feature type="domain" description="HTH merR-type" evidence="1">
    <location>
        <begin position="4"/>
        <end position="66"/>
    </location>
</feature>
<evidence type="ECO:0000259" key="1">
    <source>
        <dbReference type="Pfam" id="PF13411"/>
    </source>
</evidence>
<dbReference type="Pfam" id="PF13411">
    <property type="entry name" value="MerR_1"/>
    <property type="match status" value="1"/>
</dbReference>
<organism evidence="4 5">
    <name type="scientific">Pantoea eucrina</name>
    <dbReference type="NCBI Taxonomy" id="472693"/>
    <lineage>
        <taxon>Bacteria</taxon>
        <taxon>Pseudomonadati</taxon>
        <taxon>Pseudomonadota</taxon>
        <taxon>Gammaproteobacteria</taxon>
        <taxon>Enterobacterales</taxon>
        <taxon>Erwiniaceae</taxon>
        <taxon>Pantoea</taxon>
    </lineage>
</organism>
<feature type="domain" description="Transcriptional regulator MlrA-like helical" evidence="3">
    <location>
        <begin position="77"/>
        <end position="130"/>
    </location>
</feature>
<reference evidence="5" key="1">
    <citation type="submission" date="2023-07" db="EMBL/GenBank/DDBJ databases">
        <title>Structural and functional analysis of rice phyllospheric bacteria for their antimicrobial properties and defense elicitation against blast disease.</title>
        <authorList>
            <person name="Sahu K.P."/>
            <person name="Asharani P."/>
            <person name="Kumar M."/>
            <person name="Reddy B."/>
            <person name="Kumar A."/>
        </authorList>
    </citation>
    <scope>NUCLEOTIDE SEQUENCE [LARGE SCALE GENOMIC DNA]</scope>
    <source>
        <strain evidence="5">OsEp_Plm_30P10</strain>
    </source>
</reference>
<accession>A0ABU5LK62</accession>
<evidence type="ECO:0000259" key="2">
    <source>
        <dbReference type="Pfam" id="PF22267"/>
    </source>
</evidence>
<dbReference type="InterPro" id="IPR053987">
    <property type="entry name" value="MlrA-like_C"/>
</dbReference>